<dbReference type="EMBL" id="JAKNAX010000008">
    <property type="protein sequence ID" value="MDE1345670.1"/>
    <property type="molecule type" value="Genomic_DNA"/>
</dbReference>
<accession>A0A9X4F8V1</accession>
<feature type="domain" description="N-acetylglucosamine binding protein A" evidence="7">
    <location>
        <begin position="213"/>
        <end position="310"/>
    </location>
</feature>
<dbReference type="Proteomes" id="UP001140978">
    <property type="component" value="Unassembled WGS sequence"/>
</dbReference>
<feature type="signal peptide" evidence="5">
    <location>
        <begin position="1"/>
        <end position="23"/>
    </location>
</feature>
<protein>
    <submittedName>
        <fullName evidence="9">N-acetylglucosamine-binding protein GbpA</fullName>
    </submittedName>
</protein>
<gene>
    <name evidence="9" type="primary">gbpA</name>
    <name evidence="9" type="ORF">L9X51_04355</name>
</gene>
<evidence type="ECO:0000259" key="7">
    <source>
        <dbReference type="Pfam" id="PF18416"/>
    </source>
</evidence>
<dbReference type="InterPro" id="IPR004302">
    <property type="entry name" value="Cellulose/chitin-bd_N"/>
</dbReference>
<feature type="domain" description="GlcNAc-binding protein A third" evidence="8">
    <location>
        <begin position="319"/>
        <end position="415"/>
    </location>
</feature>
<dbReference type="Pfam" id="PF03067">
    <property type="entry name" value="LPMO_10"/>
    <property type="match status" value="1"/>
</dbReference>
<dbReference type="InterPro" id="IPR054063">
    <property type="entry name" value="GbpA_D3"/>
</dbReference>
<comment type="subcellular location">
    <subcellularLocation>
        <location evidence="1">Secreted</location>
    </subcellularLocation>
</comment>
<evidence type="ECO:0000259" key="6">
    <source>
        <dbReference type="Pfam" id="PF03067"/>
    </source>
</evidence>
<dbReference type="CDD" id="cd21177">
    <property type="entry name" value="LPMO_AA10"/>
    <property type="match status" value="1"/>
</dbReference>
<dbReference type="RefSeq" id="WP_176314087.1">
    <property type="nucleotide sequence ID" value="NZ_JAKNAX010000008.1"/>
</dbReference>
<dbReference type="Pfam" id="PF18416">
    <property type="entry name" value="GbpA_2"/>
    <property type="match status" value="1"/>
</dbReference>
<dbReference type="AlphaFoldDB" id="A0A9X4F8V1"/>
<evidence type="ECO:0000256" key="4">
    <source>
        <dbReference type="ARBA" id="ARBA00022729"/>
    </source>
</evidence>
<sequence>MNTFPQKTLLALTLASISSIAMSHGYVSESGSGVASSRVALCKNPAPDTNEKNIECGPIQYEPQSIEGPDGFPNSGPADGHIASAGNSMATALDEQTSDRWVKRPIQSGLQTFAWTFTAAHITKDWKYYITKPNWNPNQTLSRSSFDLNPFCVIDGNMQRPLSGIQHQCDVPTREGYHVILAVWDIGDTANSFYNVIDVQFSGDNPGNPNPDWINVGQITPAQNLRVGDRVFTRVFDHSGENATLSTVFKIDEQHTQANDWSYALAKKINRKQSNMKAGQLNEDTGDFSPLYGINPIYRSKNSNIERIEIGYDIAEAPEYDLQVTGLKEEYVVGNQPTELDLALEAKGDIKARLSVFNHDRERLASFRTRIKDGQVKNATLSLSKSETGHHTLVTKILDMDGNFISQHTQNFFLVDEQTTPPPAGDYEFVFPEEFTNYKAGTKVLAKDGAIYQCKAFPYSGYCSQWSPTATQFEPGTGSDWQSAWDKLDH</sequence>
<keyword evidence="3" id="KW-0147">Chitin-binding</keyword>
<evidence type="ECO:0000256" key="2">
    <source>
        <dbReference type="ARBA" id="ARBA00022525"/>
    </source>
</evidence>
<dbReference type="PANTHER" id="PTHR34823">
    <property type="entry name" value="GLCNAC-BINDING PROTEIN A"/>
    <property type="match status" value="1"/>
</dbReference>
<name>A0A9X4F8V1_9VIBR</name>
<comment type="caution">
    <text evidence="9">The sequence shown here is derived from an EMBL/GenBank/DDBJ whole genome shotgun (WGS) entry which is preliminary data.</text>
</comment>
<proteinExistence type="predicted"/>
<dbReference type="InterPro" id="IPR014756">
    <property type="entry name" value="Ig_E-set"/>
</dbReference>
<dbReference type="GO" id="GO:0005576">
    <property type="term" value="C:extracellular region"/>
    <property type="evidence" value="ECO:0007669"/>
    <property type="project" value="UniProtKB-SubCell"/>
</dbReference>
<dbReference type="InterPro" id="IPR041029">
    <property type="entry name" value="GbpA_2"/>
</dbReference>
<evidence type="ECO:0000313" key="10">
    <source>
        <dbReference type="Proteomes" id="UP001140978"/>
    </source>
</evidence>
<dbReference type="GO" id="GO:0008061">
    <property type="term" value="F:chitin binding"/>
    <property type="evidence" value="ECO:0007669"/>
    <property type="project" value="UniProtKB-KW"/>
</dbReference>
<dbReference type="Gene3D" id="3.30.70.2150">
    <property type="match status" value="1"/>
</dbReference>
<evidence type="ECO:0000256" key="1">
    <source>
        <dbReference type="ARBA" id="ARBA00004613"/>
    </source>
</evidence>
<reference evidence="9" key="1">
    <citation type="submission" date="2022-02" db="EMBL/GenBank/DDBJ databases">
        <title>Emergence and expansion in Europe of a Vibrio aestuarianus clonal complex pathogenic for oysters.</title>
        <authorList>
            <person name="Mesnil A."/>
            <person name="Travers M.-A."/>
        </authorList>
    </citation>
    <scope>NUCLEOTIDE SEQUENCE</scope>
    <source>
        <strain evidence="9">19_064_15T1</strain>
    </source>
</reference>
<organism evidence="9 10">
    <name type="scientific">Vibrio aestuarianus</name>
    <dbReference type="NCBI Taxonomy" id="28171"/>
    <lineage>
        <taxon>Bacteria</taxon>
        <taxon>Pseudomonadati</taxon>
        <taxon>Pseudomonadota</taxon>
        <taxon>Gammaproteobacteria</taxon>
        <taxon>Vibrionales</taxon>
        <taxon>Vibrionaceae</taxon>
        <taxon>Vibrio</taxon>
    </lineage>
</organism>
<dbReference type="NCBIfam" id="NF009690">
    <property type="entry name" value="PRK13211.1"/>
    <property type="match status" value="1"/>
</dbReference>
<evidence type="ECO:0000256" key="5">
    <source>
        <dbReference type="SAM" id="SignalP"/>
    </source>
</evidence>
<keyword evidence="4 5" id="KW-0732">Signal</keyword>
<dbReference type="PANTHER" id="PTHR34823:SF1">
    <property type="entry name" value="CHITIN-BINDING TYPE-4 DOMAIN-CONTAINING PROTEIN"/>
    <property type="match status" value="1"/>
</dbReference>
<evidence type="ECO:0000259" key="8">
    <source>
        <dbReference type="Pfam" id="PF21868"/>
    </source>
</evidence>
<dbReference type="Pfam" id="PF21868">
    <property type="entry name" value="GbpA_D3"/>
    <property type="match status" value="1"/>
</dbReference>
<dbReference type="InterPro" id="IPR051024">
    <property type="entry name" value="GlcNAc_Chitin_IntDeg"/>
</dbReference>
<keyword evidence="2" id="KW-0964">Secreted</keyword>
<feature type="chain" id="PRO_5040987171" evidence="5">
    <location>
        <begin position="24"/>
        <end position="490"/>
    </location>
</feature>
<dbReference type="Gene3D" id="2.60.40.2550">
    <property type="match status" value="1"/>
</dbReference>
<evidence type="ECO:0000256" key="3">
    <source>
        <dbReference type="ARBA" id="ARBA00022669"/>
    </source>
</evidence>
<dbReference type="FunFam" id="2.70.50.50:FF:000001">
    <property type="entry name" value="Chitin-binding protein"/>
    <property type="match status" value="1"/>
</dbReference>
<dbReference type="Gene3D" id="2.70.50.50">
    <property type="entry name" value="chitin-binding protein cbp21"/>
    <property type="match status" value="1"/>
</dbReference>
<dbReference type="SUPFAM" id="SSF81296">
    <property type="entry name" value="E set domains"/>
    <property type="match status" value="1"/>
</dbReference>
<feature type="domain" description="Chitin-binding type-4" evidence="6">
    <location>
        <begin position="24"/>
        <end position="199"/>
    </location>
</feature>
<evidence type="ECO:0000313" key="9">
    <source>
        <dbReference type="EMBL" id="MDE1345670.1"/>
    </source>
</evidence>